<evidence type="ECO:0000313" key="3">
    <source>
        <dbReference type="EMBL" id="SGY19850.1"/>
    </source>
</evidence>
<organism evidence="2 4">
    <name type="scientific">Microbotryum silenes-dioicae</name>
    <dbReference type="NCBI Taxonomy" id="796604"/>
    <lineage>
        <taxon>Eukaryota</taxon>
        <taxon>Fungi</taxon>
        <taxon>Dikarya</taxon>
        <taxon>Basidiomycota</taxon>
        <taxon>Pucciniomycotina</taxon>
        <taxon>Microbotryomycetes</taxon>
        <taxon>Microbotryales</taxon>
        <taxon>Microbotryaceae</taxon>
        <taxon>Microbotryum</taxon>
    </lineage>
</organism>
<keyword evidence="4" id="KW-1185">Reference proteome</keyword>
<protein>
    <submittedName>
        <fullName evidence="2">BQ5605_C017g08336 protein</fullName>
    </submittedName>
    <submittedName>
        <fullName evidence="3">BQ5605_C017g08349 protein</fullName>
    </submittedName>
</protein>
<feature type="region of interest" description="Disordered" evidence="1">
    <location>
        <begin position="18"/>
        <end position="47"/>
    </location>
</feature>
<accession>A0A2X0LYF3</accession>
<name>A0A2X0LYF3_9BASI</name>
<evidence type="ECO:0000313" key="2">
    <source>
        <dbReference type="EMBL" id="SGY19827.1"/>
    </source>
</evidence>
<dbReference type="AlphaFoldDB" id="A0A2X0LYF3"/>
<sequence>MHCRLIARLTSEEYEFISAGPGSDQHASRLRRTTQASQAERSSPYTPASARLQAEIRAEWNQYFTDANFRVFCCLVCSERVFGHEAQWVAKSGLKCRDRGILEVLTDVHLPSDLRPTTYDFKEWRAAIIDPVGLHRRNDLEGQPIYFATDESSVQCSVCPGCYQSLFTCKSCAY</sequence>
<dbReference type="Proteomes" id="UP000249464">
    <property type="component" value="Unassembled WGS sequence"/>
</dbReference>
<reference evidence="2 4" key="1">
    <citation type="submission" date="2016-11" db="EMBL/GenBank/DDBJ databases">
        <authorList>
            <person name="Jaros S."/>
            <person name="Januszkiewicz K."/>
            <person name="Wedrychowicz H."/>
        </authorList>
    </citation>
    <scope>NUCLEOTIDE SEQUENCE [LARGE SCALE GENOMIC DNA]</scope>
</reference>
<gene>
    <name evidence="2" type="primary">BQ5605_C017g08336</name>
    <name evidence="3" type="synonym">BQ5605_C017g08349</name>
    <name evidence="2" type="ORF">BQ5605_C017G08336</name>
    <name evidence="3" type="ORF">BQ5605_C017G08349</name>
</gene>
<proteinExistence type="predicted"/>
<dbReference type="EMBL" id="FQNC01000017">
    <property type="protein sequence ID" value="SGY19850.1"/>
    <property type="molecule type" value="Genomic_DNA"/>
</dbReference>
<feature type="compositionally biased region" description="Polar residues" evidence="1">
    <location>
        <begin position="33"/>
        <end position="46"/>
    </location>
</feature>
<evidence type="ECO:0000256" key="1">
    <source>
        <dbReference type="SAM" id="MobiDB-lite"/>
    </source>
</evidence>
<evidence type="ECO:0000313" key="4">
    <source>
        <dbReference type="Proteomes" id="UP000249464"/>
    </source>
</evidence>
<dbReference type="EMBL" id="FQNC01000017">
    <property type="protein sequence ID" value="SGY19827.1"/>
    <property type="molecule type" value="Genomic_DNA"/>
</dbReference>